<evidence type="ECO:0000256" key="14">
    <source>
        <dbReference type="PROSITE-ProRule" id="PRU00169"/>
    </source>
</evidence>
<evidence type="ECO:0000259" key="16">
    <source>
        <dbReference type="PROSITE" id="PS50110"/>
    </source>
</evidence>
<keyword evidence="10" id="KW-0547">Nucleotide-binding</keyword>
<accession>A0A2S0HX30</accession>
<dbReference type="InterPro" id="IPR008207">
    <property type="entry name" value="Sig_transdc_His_kin_Hpt_dom"/>
</dbReference>
<evidence type="ECO:0000256" key="12">
    <source>
        <dbReference type="ARBA" id="ARBA00023136"/>
    </source>
</evidence>
<dbReference type="InterPro" id="IPR036890">
    <property type="entry name" value="HATPase_C_sf"/>
</dbReference>
<sequence length="905" mass="103822">MNTLINRLFVKNEAKEVDKQVCTDPRRHILVHLYDLASNSIHLSGLQTQLSELEFDEDPFFADLQLAQYYFKFEEYLIDKDPRYISTRDQLRLDIQGKFPELLNTVTFKLLLESEQNQGVHLSRLFLKFVLKRILRDNCKNELVKDWFERINIQFPDTFEFNIVERINLLRRLKEASLEIYSKLAEVVGTRDIENYYYDSFTTFSKIYQPLKSLMIVKDLVPSEENKPEGTPVRKLIAVTDKIEQVNPNQLNVSQYKAVLENMLDGFLLIDDRLRIIQGNNTALRILGLSPSELQSHNLREFLPQEINRGLSQDINRVDSSIPSVILGKRIETIISNIDGVNDDYEISITNNYTSDKSTYSVFLKNISHKKHMMEAIREAKVNAERTAKAKSTFLSNMSHEIRTPLNVILGLSEIIKKGASDDNSTLRKNIEGIDFSAKNLLSIVNDILDFSKIEAGKLTLQSIDFNLRKVVENLSDGFEIKAREKGLELISEMDENIPDIVIGDQYRLNQILTNLIGNAIKFTKKGQVSISVSLLAEYENEIKLQFKVKDTGIGISKENLKRIFDSFFQVENREDSEIAGTGLGLAITKELINMQNGDFNATSVVNKGSEFKFVLPFKRSNLKSLNDSIKTYVRQDKKLEGLKVLVAEDNKMNQFYIRQLLNNLNVSVDIAENGQEAVEIFEQDKSNYDLILMDMHMPVMNGIEAISSIRNSNKDAIKKVPIVACSADVFPEARKSAIKAGIDFYLTKPLSEEAVKEVLFWLISDEKFEPQLQSEMVTSASEIKEKESRSVDMNLLKETFDNDEEFISSLLEVFIQTTPEDHKSLRTCIEREYYSRASSLAHKMKSSFMNLGMTVHGHHLQQIESNIIKKEGIEEAKKHFTVFNQMYTKALLEVNLLLIELRHK</sequence>
<dbReference type="InterPro" id="IPR004358">
    <property type="entry name" value="Sig_transdc_His_kin-like_C"/>
</dbReference>
<evidence type="ECO:0000259" key="15">
    <source>
        <dbReference type="PROSITE" id="PS50109"/>
    </source>
</evidence>
<dbReference type="SUPFAM" id="SSF52172">
    <property type="entry name" value="CheY-like"/>
    <property type="match status" value="1"/>
</dbReference>
<dbReference type="SUPFAM" id="SSF47384">
    <property type="entry name" value="Homodimeric domain of signal transducing histidine kinase"/>
    <property type="match status" value="1"/>
</dbReference>
<protein>
    <recommendedName>
        <fullName evidence="3">histidine kinase</fullName>
        <ecNumber evidence="3">2.7.13.3</ecNumber>
    </recommendedName>
</protein>
<dbReference type="CDD" id="cd16922">
    <property type="entry name" value="HATPase_EvgS-ArcB-TorS-like"/>
    <property type="match status" value="1"/>
</dbReference>
<feature type="domain" description="HPt" evidence="18">
    <location>
        <begin position="804"/>
        <end position="905"/>
    </location>
</feature>
<reference evidence="19 20" key="1">
    <citation type="submission" date="2018-02" db="EMBL/GenBank/DDBJ databases">
        <title>Genomic analysis of the strain RR4-38 isolated from a seawater recirculating aquaculture system.</title>
        <authorList>
            <person name="Kim Y.-S."/>
            <person name="Jang Y.H."/>
            <person name="Kim K.-H."/>
        </authorList>
    </citation>
    <scope>NUCLEOTIDE SEQUENCE [LARGE SCALE GENOMIC DNA]</scope>
    <source>
        <strain evidence="19 20">RR4-38</strain>
    </source>
</reference>
<dbReference type="InterPro" id="IPR003594">
    <property type="entry name" value="HATPase_dom"/>
</dbReference>
<feature type="modified residue" description="4-aspartylphosphate" evidence="14">
    <location>
        <position position="695"/>
    </location>
</feature>
<keyword evidence="9" id="KW-0418">Kinase</keyword>
<feature type="domain" description="Response regulatory" evidence="16">
    <location>
        <begin position="644"/>
        <end position="764"/>
    </location>
</feature>
<evidence type="ECO:0000256" key="9">
    <source>
        <dbReference type="ARBA" id="ARBA00022777"/>
    </source>
</evidence>
<evidence type="ECO:0000256" key="10">
    <source>
        <dbReference type="ARBA" id="ARBA00022840"/>
    </source>
</evidence>
<dbReference type="Gene3D" id="3.40.50.2300">
    <property type="match status" value="1"/>
</dbReference>
<dbReference type="NCBIfam" id="TIGR00229">
    <property type="entry name" value="sensory_box"/>
    <property type="match status" value="1"/>
</dbReference>
<dbReference type="FunFam" id="3.30.565.10:FF:000010">
    <property type="entry name" value="Sensor histidine kinase RcsC"/>
    <property type="match status" value="1"/>
</dbReference>
<dbReference type="KEGG" id="aue:C5O00_08690"/>
<dbReference type="OrthoDB" id="9811889at2"/>
<dbReference type="InterPro" id="IPR000014">
    <property type="entry name" value="PAS"/>
</dbReference>
<evidence type="ECO:0000256" key="1">
    <source>
        <dbReference type="ARBA" id="ARBA00000085"/>
    </source>
</evidence>
<evidence type="ECO:0000256" key="11">
    <source>
        <dbReference type="ARBA" id="ARBA00022989"/>
    </source>
</evidence>
<dbReference type="Proteomes" id="UP000238442">
    <property type="component" value="Chromosome"/>
</dbReference>
<evidence type="ECO:0000256" key="4">
    <source>
        <dbReference type="ARBA" id="ARBA00022475"/>
    </source>
</evidence>
<dbReference type="PANTHER" id="PTHR43047">
    <property type="entry name" value="TWO-COMPONENT HISTIDINE PROTEIN KINASE"/>
    <property type="match status" value="1"/>
</dbReference>
<evidence type="ECO:0000256" key="5">
    <source>
        <dbReference type="ARBA" id="ARBA00022519"/>
    </source>
</evidence>
<dbReference type="SUPFAM" id="SSF55874">
    <property type="entry name" value="ATPase domain of HSP90 chaperone/DNA topoisomerase II/histidine kinase"/>
    <property type="match status" value="1"/>
</dbReference>
<comment type="subcellular location">
    <subcellularLocation>
        <location evidence="2">Cell inner membrane</location>
        <topology evidence="2">Multi-pass membrane protein</topology>
    </subcellularLocation>
</comment>
<dbReference type="PROSITE" id="PS50110">
    <property type="entry name" value="RESPONSE_REGULATORY"/>
    <property type="match status" value="1"/>
</dbReference>
<dbReference type="InterPro" id="IPR003661">
    <property type="entry name" value="HisK_dim/P_dom"/>
</dbReference>
<dbReference type="SMART" id="SM00387">
    <property type="entry name" value="HATPase_c"/>
    <property type="match status" value="1"/>
</dbReference>
<dbReference type="InterPro" id="IPR001789">
    <property type="entry name" value="Sig_transdc_resp-reg_receiver"/>
</dbReference>
<keyword evidence="4" id="KW-1003">Cell membrane</keyword>
<dbReference type="PROSITE" id="PS50894">
    <property type="entry name" value="HPT"/>
    <property type="match status" value="1"/>
</dbReference>
<evidence type="ECO:0000256" key="8">
    <source>
        <dbReference type="ARBA" id="ARBA00022692"/>
    </source>
</evidence>
<evidence type="ECO:0000259" key="17">
    <source>
        <dbReference type="PROSITE" id="PS50112"/>
    </source>
</evidence>
<dbReference type="CDD" id="cd00082">
    <property type="entry name" value="HisKA"/>
    <property type="match status" value="1"/>
</dbReference>
<keyword evidence="10" id="KW-0067">ATP-binding</keyword>
<name>A0A2S0HX30_9FLAO</name>
<dbReference type="InterPro" id="IPR005467">
    <property type="entry name" value="His_kinase_dom"/>
</dbReference>
<keyword evidence="20" id="KW-1185">Reference proteome</keyword>
<keyword evidence="7" id="KW-0808">Transferase</keyword>
<dbReference type="GO" id="GO:0005886">
    <property type="term" value="C:plasma membrane"/>
    <property type="evidence" value="ECO:0007669"/>
    <property type="project" value="UniProtKB-SubCell"/>
</dbReference>
<keyword evidence="8" id="KW-0812">Transmembrane</keyword>
<dbReference type="CDD" id="cd17546">
    <property type="entry name" value="REC_hyHK_CKI1_RcsC-like"/>
    <property type="match status" value="1"/>
</dbReference>
<dbReference type="EMBL" id="CP027062">
    <property type="protein sequence ID" value="AVI51247.1"/>
    <property type="molecule type" value="Genomic_DNA"/>
</dbReference>
<evidence type="ECO:0000256" key="2">
    <source>
        <dbReference type="ARBA" id="ARBA00004429"/>
    </source>
</evidence>
<dbReference type="Gene3D" id="1.10.287.130">
    <property type="match status" value="1"/>
</dbReference>
<evidence type="ECO:0000256" key="3">
    <source>
        <dbReference type="ARBA" id="ARBA00012438"/>
    </source>
</evidence>
<dbReference type="PRINTS" id="PR00344">
    <property type="entry name" value="BCTRLSENSOR"/>
</dbReference>
<dbReference type="Gene3D" id="3.30.450.20">
    <property type="entry name" value="PAS domain"/>
    <property type="match status" value="1"/>
</dbReference>
<keyword evidence="11" id="KW-1133">Transmembrane helix</keyword>
<proteinExistence type="predicted"/>
<evidence type="ECO:0000313" key="19">
    <source>
        <dbReference type="EMBL" id="AVI51247.1"/>
    </source>
</evidence>
<gene>
    <name evidence="19" type="ORF">C5O00_08690</name>
</gene>
<evidence type="ECO:0000259" key="18">
    <source>
        <dbReference type="PROSITE" id="PS50894"/>
    </source>
</evidence>
<evidence type="ECO:0000256" key="13">
    <source>
        <dbReference type="PROSITE-ProRule" id="PRU00110"/>
    </source>
</evidence>
<dbReference type="RefSeq" id="WP_105216488.1">
    <property type="nucleotide sequence ID" value="NZ_CP027062.1"/>
</dbReference>
<dbReference type="Gene3D" id="1.20.120.160">
    <property type="entry name" value="HPT domain"/>
    <property type="match status" value="1"/>
</dbReference>
<dbReference type="Pfam" id="PF01627">
    <property type="entry name" value="Hpt"/>
    <property type="match status" value="1"/>
</dbReference>
<dbReference type="InterPro" id="IPR011006">
    <property type="entry name" value="CheY-like_superfamily"/>
</dbReference>
<evidence type="ECO:0000256" key="7">
    <source>
        <dbReference type="ARBA" id="ARBA00022679"/>
    </source>
</evidence>
<dbReference type="InterPro" id="IPR036097">
    <property type="entry name" value="HisK_dim/P_sf"/>
</dbReference>
<dbReference type="SMART" id="SM00388">
    <property type="entry name" value="HisKA"/>
    <property type="match status" value="1"/>
</dbReference>
<dbReference type="Pfam" id="PF00072">
    <property type="entry name" value="Response_reg"/>
    <property type="match status" value="1"/>
</dbReference>
<dbReference type="GO" id="GO:0000155">
    <property type="term" value="F:phosphorelay sensor kinase activity"/>
    <property type="evidence" value="ECO:0007669"/>
    <property type="project" value="InterPro"/>
</dbReference>
<feature type="domain" description="PAS" evidence="17">
    <location>
        <begin position="252"/>
        <end position="306"/>
    </location>
</feature>
<evidence type="ECO:0000256" key="6">
    <source>
        <dbReference type="ARBA" id="ARBA00022553"/>
    </source>
</evidence>
<dbReference type="SUPFAM" id="SSF55785">
    <property type="entry name" value="PYP-like sensor domain (PAS domain)"/>
    <property type="match status" value="1"/>
</dbReference>
<dbReference type="SMART" id="SM00448">
    <property type="entry name" value="REC"/>
    <property type="match status" value="1"/>
</dbReference>
<organism evidence="19 20">
    <name type="scientific">Pukyongia salina</name>
    <dbReference type="NCBI Taxonomy" id="2094025"/>
    <lineage>
        <taxon>Bacteria</taxon>
        <taxon>Pseudomonadati</taxon>
        <taxon>Bacteroidota</taxon>
        <taxon>Flavobacteriia</taxon>
        <taxon>Flavobacteriales</taxon>
        <taxon>Flavobacteriaceae</taxon>
        <taxon>Pukyongia</taxon>
    </lineage>
</organism>
<dbReference type="PROSITE" id="PS50112">
    <property type="entry name" value="PAS"/>
    <property type="match status" value="1"/>
</dbReference>
<dbReference type="SUPFAM" id="SSF47226">
    <property type="entry name" value="Histidine-containing phosphotransfer domain, HPT domain"/>
    <property type="match status" value="1"/>
</dbReference>
<dbReference type="SMART" id="SM00091">
    <property type="entry name" value="PAS"/>
    <property type="match status" value="1"/>
</dbReference>
<evidence type="ECO:0000313" key="20">
    <source>
        <dbReference type="Proteomes" id="UP000238442"/>
    </source>
</evidence>
<dbReference type="CDD" id="cd00130">
    <property type="entry name" value="PAS"/>
    <property type="match status" value="1"/>
</dbReference>
<dbReference type="InterPro" id="IPR036641">
    <property type="entry name" value="HPT_dom_sf"/>
</dbReference>
<dbReference type="EC" id="2.7.13.3" evidence="3"/>
<keyword evidence="6 14" id="KW-0597">Phosphoprotein</keyword>
<keyword evidence="5" id="KW-0997">Cell inner membrane</keyword>
<feature type="domain" description="Histidine kinase" evidence="15">
    <location>
        <begin position="397"/>
        <end position="620"/>
    </location>
</feature>
<dbReference type="Gene3D" id="3.30.565.10">
    <property type="entry name" value="Histidine kinase-like ATPase, C-terminal domain"/>
    <property type="match status" value="1"/>
</dbReference>
<comment type="catalytic activity">
    <reaction evidence="1">
        <text>ATP + protein L-histidine = ADP + protein N-phospho-L-histidine.</text>
        <dbReference type="EC" id="2.7.13.3"/>
    </reaction>
</comment>
<dbReference type="InterPro" id="IPR035965">
    <property type="entry name" value="PAS-like_dom_sf"/>
</dbReference>
<dbReference type="Pfam" id="PF13426">
    <property type="entry name" value="PAS_9"/>
    <property type="match status" value="1"/>
</dbReference>
<dbReference type="Pfam" id="PF00512">
    <property type="entry name" value="HisKA"/>
    <property type="match status" value="1"/>
</dbReference>
<dbReference type="Pfam" id="PF02518">
    <property type="entry name" value="HATPase_c"/>
    <property type="match status" value="1"/>
</dbReference>
<dbReference type="PROSITE" id="PS50109">
    <property type="entry name" value="HIS_KIN"/>
    <property type="match status" value="1"/>
</dbReference>
<dbReference type="AlphaFoldDB" id="A0A2S0HX30"/>
<feature type="modified residue" description="Phosphohistidine" evidence="13">
    <location>
        <position position="843"/>
    </location>
</feature>
<keyword evidence="12" id="KW-0472">Membrane</keyword>